<sequence>MKDVTQDTILVHAGRDPRNNHGIVNPPVYHCSTVLFPTLDALEESDRNTLEGVHYGRMGTPTTFAFEEAAAALEGGFKTVNTGSGLAAIAVALSAFTKAGDHVLITDSAYGPTRRFAKETLAPYGVEVEFYDPCIGAGIDALLRSNTSVVFLESPGSLTFEVQDVPAIAAAAKKAGATVMIDNTWATPLFFRPFDHGVDVSIHAATKYMVGHADAMLGVVTCRDEATWVAVKKAATRFGICGGPDDLYLGLRGLRTLSVRMRQHQESALALADWLAARPEVTRVLHPARPDFPGHALWKRDFTGSSGLFSIVINQVPRKALAAMLDGMELFGMGYSWGGFESLILPTRPAAVRSATRWTDPGQVLRLHAGLESADDLIRDLDAGFRRMAAAL</sequence>
<dbReference type="FunFam" id="3.40.640.10:FF:000046">
    <property type="entry name" value="Cystathionine gamma-lyase"/>
    <property type="match status" value="1"/>
</dbReference>
<keyword evidence="3 6" id="KW-0663">Pyridoxal phosphate</keyword>
<protein>
    <submittedName>
        <fullName evidence="8">Cystathionine beta-lyase</fullName>
    </submittedName>
</protein>
<organism evidence="8 9">
    <name type="scientific">Azospirillum humicireducens</name>
    <dbReference type="NCBI Taxonomy" id="1226968"/>
    <lineage>
        <taxon>Bacteria</taxon>
        <taxon>Pseudomonadati</taxon>
        <taxon>Pseudomonadota</taxon>
        <taxon>Alphaproteobacteria</taxon>
        <taxon>Rhodospirillales</taxon>
        <taxon>Azospirillaceae</taxon>
        <taxon>Azospirillum</taxon>
    </lineage>
</organism>
<dbReference type="GO" id="GO:0047804">
    <property type="term" value="F:cysteine-S-conjugate beta-lyase activity"/>
    <property type="evidence" value="ECO:0007669"/>
    <property type="project" value="InterPro"/>
</dbReference>
<evidence type="ECO:0000313" key="8">
    <source>
        <dbReference type="EMBL" id="ANC91625.1"/>
    </source>
</evidence>
<dbReference type="GO" id="GO:0019346">
    <property type="term" value="P:transsulfuration"/>
    <property type="evidence" value="ECO:0007669"/>
    <property type="project" value="InterPro"/>
</dbReference>
<dbReference type="SUPFAM" id="SSF53383">
    <property type="entry name" value="PLP-dependent transferases"/>
    <property type="match status" value="1"/>
</dbReference>
<dbReference type="InterPro" id="IPR000277">
    <property type="entry name" value="Cys/Met-Metab_PyrdxlP-dep_enz"/>
</dbReference>
<dbReference type="KEGG" id="ahu:A6A40_06755"/>
<evidence type="ECO:0000313" key="9">
    <source>
        <dbReference type="Proteomes" id="UP000077405"/>
    </source>
</evidence>
<dbReference type="InterPro" id="IPR006233">
    <property type="entry name" value="Cys_b_lyase_bac"/>
</dbReference>
<dbReference type="GO" id="GO:0030170">
    <property type="term" value="F:pyridoxal phosphate binding"/>
    <property type="evidence" value="ECO:0007669"/>
    <property type="project" value="InterPro"/>
</dbReference>
<dbReference type="NCBIfam" id="TIGR01324">
    <property type="entry name" value="cysta_beta_ly_B"/>
    <property type="match status" value="1"/>
</dbReference>
<evidence type="ECO:0000256" key="2">
    <source>
        <dbReference type="ARBA" id="ARBA00009077"/>
    </source>
</evidence>
<dbReference type="Proteomes" id="UP000077405">
    <property type="component" value="Chromosome"/>
</dbReference>
<evidence type="ECO:0000256" key="3">
    <source>
        <dbReference type="ARBA" id="ARBA00022898"/>
    </source>
</evidence>
<dbReference type="STRING" id="1226968.A6A40_06755"/>
<evidence type="ECO:0000256" key="6">
    <source>
        <dbReference type="PIRSR" id="PIRSR001434-2"/>
    </source>
</evidence>
<accession>A0A160JFG1</accession>
<keyword evidence="9" id="KW-1185">Reference proteome</keyword>
<reference evidence="8 9" key="1">
    <citation type="journal article" date="2013" name="Int. J. Syst. Evol. Microbiol.">
        <title>Azospirillum humicireducens sp. nov., a nitrogen-fixing bacterium isolated from a microbial fuel cell.</title>
        <authorList>
            <person name="Zhou S."/>
            <person name="Han L."/>
            <person name="Wang Y."/>
            <person name="Yang G."/>
            <person name="Zhuang L."/>
            <person name="Hu P."/>
        </authorList>
    </citation>
    <scope>NUCLEOTIDE SEQUENCE [LARGE SCALE GENOMIC DNA]</scope>
    <source>
        <strain evidence="8 9">SgZ-5</strain>
    </source>
</reference>
<dbReference type="AlphaFoldDB" id="A0A160JFG1"/>
<dbReference type="OrthoDB" id="9790858at2"/>
<comment type="similarity">
    <text evidence="2 7">Belongs to the trans-sulfuration enzymes family.</text>
</comment>
<comment type="catalytic activity">
    <reaction evidence="5">
        <text>L,L-cystathionine + H2O = L-homocysteine + pyruvate + NH4(+)</text>
        <dbReference type="Rhea" id="RHEA:13965"/>
        <dbReference type="ChEBI" id="CHEBI:15361"/>
        <dbReference type="ChEBI" id="CHEBI:15377"/>
        <dbReference type="ChEBI" id="CHEBI:28938"/>
        <dbReference type="ChEBI" id="CHEBI:58161"/>
        <dbReference type="ChEBI" id="CHEBI:58199"/>
    </reaction>
</comment>
<evidence type="ECO:0000256" key="1">
    <source>
        <dbReference type="ARBA" id="ARBA00001933"/>
    </source>
</evidence>
<dbReference type="Gene3D" id="3.40.640.10">
    <property type="entry name" value="Type I PLP-dependent aspartate aminotransferase-like (Major domain)"/>
    <property type="match status" value="1"/>
</dbReference>
<gene>
    <name evidence="8" type="primary">metC</name>
    <name evidence="8" type="ORF">A6A40_06755</name>
</gene>
<dbReference type="InterPro" id="IPR015421">
    <property type="entry name" value="PyrdxlP-dep_Trfase_major"/>
</dbReference>
<dbReference type="Gene3D" id="3.90.1150.10">
    <property type="entry name" value="Aspartate Aminotransferase, domain 1"/>
    <property type="match status" value="1"/>
</dbReference>
<dbReference type="GO" id="GO:0019450">
    <property type="term" value="P:L-cysteine catabolic process to pyruvate"/>
    <property type="evidence" value="ECO:0007669"/>
    <property type="project" value="TreeGrafter"/>
</dbReference>
<comment type="cofactor">
    <cofactor evidence="1 7">
        <name>pyridoxal 5'-phosphate</name>
        <dbReference type="ChEBI" id="CHEBI:597326"/>
    </cofactor>
</comment>
<dbReference type="PANTHER" id="PTHR43500">
    <property type="entry name" value="CYSTATHIONINE BETA-LYASE-RELATED"/>
    <property type="match status" value="1"/>
</dbReference>
<keyword evidence="4 8" id="KW-0456">Lyase</keyword>
<feature type="modified residue" description="N6-(pyridoxal phosphate)lysine" evidence="6">
    <location>
        <position position="207"/>
    </location>
</feature>
<evidence type="ECO:0000256" key="4">
    <source>
        <dbReference type="ARBA" id="ARBA00023239"/>
    </source>
</evidence>
<dbReference type="InterPro" id="IPR015422">
    <property type="entry name" value="PyrdxlP-dep_Trfase_small"/>
</dbReference>
<dbReference type="RefSeq" id="WP_063634720.1">
    <property type="nucleotide sequence ID" value="NZ_CP015285.1"/>
</dbReference>
<evidence type="ECO:0000256" key="7">
    <source>
        <dbReference type="RuleBase" id="RU362118"/>
    </source>
</evidence>
<dbReference type="PIRSF" id="PIRSF001434">
    <property type="entry name" value="CGS"/>
    <property type="match status" value="1"/>
</dbReference>
<dbReference type="EMBL" id="CP015285">
    <property type="protein sequence ID" value="ANC91625.1"/>
    <property type="molecule type" value="Genomic_DNA"/>
</dbReference>
<dbReference type="Pfam" id="PF01053">
    <property type="entry name" value="Cys_Met_Meta_PP"/>
    <property type="match status" value="1"/>
</dbReference>
<dbReference type="InterPro" id="IPR015424">
    <property type="entry name" value="PyrdxlP-dep_Trfase"/>
</dbReference>
<name>A0A160JFG1_9PROT</name>
<dbReference type="PANTHER" id="PTHR43500:SF1">
    <property type="entry name" value="CYSTATHIONINE BETA-LYASE-RELATED"/>
    <property type="match status" value="1"/>
</dbReference>
<evidence type="ECO:0000256" key="5">
    <source>
        <dbReference type="ARBA" id="ARBA00047517"/>
    </source>
</evidence>
<proteinExistence type="inferred from homology"/>